<accession>A0A4Y7IGY8</accession>
<organism evidence="1 2">
    <name type="scientific">Papaver somniferum</name>
    <name type="common">Opium poppy</name>
    <dbReference type="NCBI Taxonomy" id="3469"/>
    <lineage>
        <taxon>Eukaryota</taxon>
        <taxon>Viridiplantae</taxon>
        <taxon>Streptophyta</taxon>
        <taxon>Embryophyta</taxon>
        <taxon>Tracheophyta</taxon>
        <taxon>Spermatophyta</taxon>
        <taxon>Magnoliopsida</taxon>
        <taxon>Ranunculales</taxon>
        <taxon>Papaveraceae</taxon>
        <taxon>Papaveroideae</taxon>
        <taxon>Papaver</taxon>
    </lineage>
</organism>
<proteinExistence type="predicted"/>
<evidence type="ECO:0000313" key="1">
    <source>
        <dbReference type="EMBL" id="RZC48144.1"/>
    </source>
</evidence>
<dbReference type="EMBL" id="CM010715">
    <property type="protein sequence ID" value="RZC48144.1"/>
    <property type="molecule type" value="Genomic_DNA"/>
</dbReference>
<sequence>MKSIVGSTELVNCGMLESDAAKEGWDKLFAAESLLKERYVKMVEAATKAKEDLDEVRKANDEFLTPSNYHSFKLYLKQMLIS</sequence>
<gene>
    <name evidence="1" type="ORF">C5167_041093</name>
</gene>
<dbReference type="Proteomes" id="UP000316621">
    <property type="component" value="Chromosome 1"/>
</dbReference>
<dbReference type="AlphaFoldDB" id="A0A4Y7IGY8"/>
<reference evidence="1 2" key="1">
    <citation type="journal article" date="2018" name="Science">
        <title>The opium poppy genome and morphinan production.</title>
        <authorList>
            <person name="Guo L."/>
            <person name="Winzer T."/>
            <person name="Yang X."/>
            <person name="Li Y."/>
            <person name="Ning Z."/>
            <person name="He Z."/>
            <person name="Teodor R."/>
            <person name="Lu Y."/>
            <person name="Bowser T.A."/>
            <person name="Graham I.A."/>
            <person name="Ye K."/>
        </authorList>
    </citation>
    <scope>NUCLEOTIDE SEQUENCE [LARGE SCALE GENOMIC DNA]</scope>
    <source>
        <strain evidence="2">cv. HN1</strain>
        <tissue evidence="1">Leaves</tissue>
    </source>
</reference>
<protein>
    <submittedName>
        <fullName evidence="1">Uncharacterized protein</fullName>
    </submittedName>
</protein>
<keyword evidence="2" id="KW-1185">Reference proteome</keyword>
<evidence type="ECO:0000313" key="2">
    <source>
        <dbReference type="Proteomes" id="UP000316621"/>
    </source>
</evidence>
<dbReference type="Gramene" id="RZC48144">
    <property type="protein sequence ID" value="RZC48144"/>
    <property type="gene ID" value="C5167_041093"/>
</dbReference>
<name>A0A4Y7IGY8_PAPSO</name>